<dbReference type="InterPro" id="IPR006059">
    <property type="entry name" value="SBP"/>
</dbReference>
<name>A0A5R9GBL0_9BACL</name>
<organism evidence="3 4">
    <name type="scientific">Paenibacillus antri</name>
    <dbReference type="NCBI Taxonomy" id="2582848"/>
    <lineage>
        <taxon>Bacteria</taxon>
        <taxon>Bacillati</taxon>
        <taxon>Bacillota</taxon>
        <taxon>Bacilli</taxon>
        <taxon>Bacillales</taxon>
        <taxon>Paenibacillaceae</taxon>
        <taxon>Paenibacillus</taxon>
    </lineage>
</organism>
<protein>
    <submittedName>
        <fullName evidence="3">Extracellular solute-binding protein</fullName>
    </submittedName>
</protein>
<evidence type="ECO:0000256" key="1">
    <source>
        <dbReference type="SAM" id="MobiDB-lite"/>
    </source>
</evidence>
<dbReference type="AlphaFoldDB" id="A0A5R9GBL0"/>
<feature type="chain" id="PRO_5024317960" evidence="2">
    <location>
        <begin position="23"/>
        <end position="546"/>
    </location>
</feature>
<dbReference type="SUPFAM" id="SSF53850">
    <property type="entry name" value="Periplasmic binding protein-like II"/>
    <property type="match status" value="1"/>
</dbReference>
<evidence type="ECO:0000313" key="4">
    <source>
        <dbReference type="Proteomes" id="UP000309676"/>
    </source>
</evidence>
<accession>A0A5R9GBL0</accession>
<keyword evidence="2" id="KW-0732">Signal</keyword>
<dbReference type="OrthoDB" id="9787283at2"/>
<dbReference type="EMBL" id="VCIW01000017">
    <property type="protein sequence ID" value="TLS50103.1"/>
    <property type="molecule type" value="Genomic_DNA"/>
</dbReference>
<dbReference type="PANTHER" id="PTHR43649:SF17">
    <property type="entry name" value="ABC TRANSPORTER SOLUTE BINDING PROTEIN-SUGAR TRANSPORT"/>
    <property type="match status" value="1"/>
</dbReference>
<feature type="compositionally biased region" description="Low complexity" evidence="1">
    <location>
        <begin position="31"/>
        <end position="46"/>
    </location>
</feature>
<keyword evidence="4" id="KW-1185">Reference proteome</keyword>
<proteinExistence type="predicted"/>
<dbReference type="PANTHER" id="PTHR43649">
    <property type="entry name" value="ARABINOSE-BINDING PROTEIN-RELATED"/>
    <property type="match status" value="1"/>
</dbReference>
<dbReference type="Pfam" id="PF01547">
    <property type="entry name" value="SBP_bac_1"/>
    <property type="match status" value="1"/>
</dbReference>
<evidence type="ECO:0000256" key="2">
    <source>
        <dbReference type="SAM" id="SignalP"/>
    </source>
</evidence>
<dbReference type="RefSeq" id="WP_138196587.1">
    <property type="nucleotide sequence ID" value="NZ_VCIW01000017.1"/>
</dbReference>
<dbReference type="Proteomes" id="UP000309676">
    <property type="component" value="Unassembled WGS sequence"/>
</dbReference>
<dbReference type="PROSITE" id="PS51257">
    <property type="entry name" value="PROKAR_LIPOPROTEIN"/>
    <property type="match status" value="1"/>
</dbReference>
<feature type="signal peptide" evidence="2">
    <location>
        <begin position="1"/>
        <end position="22"/>
    </location>
</feature>
<feature type="region of interest" description="Disordered" evidence="1">
    <location>
        <begin position="27"/>
        <end position="57"/>
    </location>
</feature>
<evidence type="ECO:0000313" key="3">
    <source>
        <dbReference type="EMBL" id="TLS50103.1"/>
    </source>
</evidence>
<gene>
    <name evidence="3" type="ORF">FE782_22490</name>
</gene>
<dbReference type="InterPro" id="IPR050490">
    <property type="entry name" value="Bact_solute-bd_prot1"/>
</dbReference>
<comment type="caution">
    <text evidence="3">The sequence shown here is derived from an EMBL/GenBank/DDBJ whole genome shotgun (WGS) entry which is preliminary data.</text>
</comment>
<sequence length="546" mass="61764">MKRFKVWSFVLAFSMVFGILSACGTSESPNSEGGAATESSSGETAEQPAAESAEKGNFNKEGFPIVNEAVTLSIMAPDTGMQNWKDMVVLQEMEKLTGIKLEYRNAPMDSFETKKNLVFASGDYPDMFYAASITPAEEVTYGAQGVLLPLEDLIDNYAPNIKKVLDEHPDIRKSITTPDGHIYSLPRIDLSAVWYRGPMWYNGEFLKALNMEKIPETTEELYAYLKRVKEEDPNGNGQADEIPFASVKLDDVRMFMLGWWGIYNEVIYSDKEGKVHYTPMEEGYKGYLTFLNRLWNDGLLDKETFSQTDEQKKAKGKNNQLAIFSDYLPYFTLGGEPDPEDEMMKPLKSEIADSPVYGKHPGLSRGAFAITSGNEHPEATIRWIDYLYSYEGSTLFDLGPEGTLWEYTDKANRVKKFLDVPGGGDREEFRATLTPNYGIVTPGVVDNDVSKGLKNEYDQWILEQNEEKLVPIAKVPYPIVYLTEQEQEEASKLRSDLDTYVKQMEAKFVTGQESLGNWDNYVAQLKKMGADRIAEIYQAAYDRWDQ</sequence>
<dbReference type="Gene3D" id="3.40.190.10">
    <property type="entry name" value="Periplasmic binding protein-like II"/>
    <property type="match status" value="2"/>
</dbReference>
<reference evidence="3 4" key="1">
    <citation type="submission" date="2019-05" db="EMBL/GenBank/DDBJ databases">
        <authorList>
            <person name="Narsing Rao M.P."/>
            <person name="Li W.J."/>
        </authorList>
    </citation>
    <scope>NUCLEOTIDE SEQUENCE [LARGE SCALE GENOMIC DNA]</scope>
    <source>
        <strain evidence="3 4">SYSU_K30003</strain>
    </source>
</reference>